<dbReference type="Pfam" id="PF01037">
    <property type="entry name" value="AsnC_trans_reg"/>
    <property type="match status" value="1"/>
</dbReference>
<accession>A8A908</accession>
<comment type="pathway">
    <text evidence="1">Amino-acid biosynthesis.</text>
</comment>
<dbReference type="OrthoDB" id="8136at2157"/>
<dbReference type="Gene3D" id="3.30.70.920">
    <property type="match status" value="1"/>
</dbReference>
<dbReference type="InterPro" id="IPR011008">
    <property type="entry name" value="Dimeric_a/b-barrel"/>
</dbReference>
<feature type="domain" description="Transcription regulator AsnC/Lrp ligand binding" evidence="2">
    <location>
        <begin position="7"/>
        <end position="75"/>
    </location>
</feature>
<dbReference type="EMBL" id="CP000816">
    <property type="protein sequence ID" value="ABU81410.1"/>
    <property type="molecule type" value="Genomic_DNA"/>
</dbReference>
<dbReference type="RefSeq" id="WP_011998262.1">
    <property type="nucleotide sequence ID" value="NC_009776.1"/>
</dbReference>
<proteinExistence type="predicted"/>
<dbReference type="HOGENOM" id="CLU_170329_1_1_2"/>
<dbReference type="KEGG" id="iho:Igni_0226"/>
<evidence type="ECO:0000313" key="3">
    <source>
        <dbReference type="EMBL" id="ABU81410.1"/>
    </source>
</evidence>
<reference evidence="3 4" key="1">
    <citation type="journal article" date="2008" name="Genome Biol.">
        <title>A genomic analysis of the archaeal system Ignicoccus hospitalis-Nanoarchaeum equitans.</title>
        <authorList>
            <person name="Podar M."/>
            <person name="Anderson I."/>
            <person name="Makarova K.S."/>
            <person name="Elkins J.G."/>
            <person name="Ivanova N."/>
            <person name="Wall M.A."/>
            <person name="Lykidis A."/>
            <person name="Mavromatis K."/>
            <person name="Sun H."/>
            <person name="Hudson M.E."/>
            <person name="Chen W."/>
            <person name="Deciu C."/>
            <person name="Hutchison D."/>
            <person name="Eads J.R."/>
            <person name="Anderson A."/>
            <person name="Fernandes F."/>
            <person name="Szeto E."/>
            <person name="Lapidus A."/>
            <person name="Kyrpides N.C."/>
            <person name="Saier M.H.Jr."/>
            <person name="Richardson P.M."/>
            <person name="Rachel R."/>
            <person name="Huber H."/>
            <person name="Eisen J.A."/>
            <person name="Koonin E.V."/>
            <person name="Keller M."/>
            <person name="Stetter K.O."/>
        </authorList>
    </citation>
    <scope>NUCLEOTIDE SEQUENCE [LARGE SCALE GENOMIC DNA]</scope>
    <source>
        <strain evidence="4">KIN4/I / DSM 18386 / JCM 14125</strain>
    </source>
</reference>
<evidence type="ECO:0000313" key="4">
    <source>
        <dbReference type="Proteomes" id="UP000000262"/>
    </source>
</evidence>
<dbReference type="SUPFAM" id="SSF54909">
    <property type="entry name" value="Dimeric alpha+beta barrel"/>
    <property type="match status" value="1"/>
</dbReference>
<protein>
    <submittedName>
        <fullName evidence="3">Transcriptional regulator, AsnC family</fullName>
    </submittedName>
</protein>
<keyword evidence="4" id="KW-1185">Reference proteome</keyword>
<dbReference type="PhylomeDB" id="A8A908"/>
<gene>
    <name evidence="3" type="ordered locus">Igni_0226</name>
</gene>
<dbReference type="eggNOG" id="arCOG01117">
    <property type="taxonomic scope" value="Archaea"/>
</dbReference>
<dbReference type="STRING" id="453591.Igni_0226"/>
<dbReference type="GeneID" id="5562081"/>
<sequence>MARVYLLIKTESGMEEKVYQALKGLDYVSRVDIVTGPYDVIAIFEADSLSKIEDYILNKVRKSEGIRETTTLIALTA</sequence>
<organism evidence="3 4">
    <name type="scientific">Ignicoccus hospitalis (strain KIN4/I / DSM 18386 / JCM 14125)</name>
    <dbReference type="NCBI Taxonomy" id="453591"/>
    <lineage>
        <taxon>Archaea</taxon>
        <taxon>Thermoproteota</taxon>
        <taxon>Thermoprotei</taxon>
        <taxon>Desulfurococcales</taxon>
        <taxon>Desulfurococcaceae</taxon>
        <taxon>Ignicoccus</taxon>
    </lineage>
</organism>
<evidence type="ECO:0000259" key="2">
    <source>
        <dbReference type="Pfam" id="PF01037"/>
    </source>
</evidence>
<dbReference type="InterPro" id="IPR019887">
    <property type="entry name" value="Tscrpt_reg_AsnC/Lrp_C"/>
</dbReference>
<name>A8A908_IGNH4</name>
<dbReference type="AlphaFoldDB" id="A8A908"/>
<dbReference type="Proteomes" id="UP000000262">
    <property type="component" value="Chromosome"/>
</dbReference>
<evidence type="ECO:0000256" key="1">
    <source>
        <dbReference type="ARBA" id="ARBA00029440"/>
    </source>
</evidence>